<dbReference type="InterPro" id="IPR038765">
    <property type="entry name" value="Papain-like_cys_pep_sf"/>
</dbReference>
<reference evidence="5" key="1">
    <citation type="journal article" date="2020" name="Nature">
        <title>Giant virus diversity and host interactions through global metagenomics.</title>
        <authorList>
            <person name="Schulz F."/>
            <person name="Roux S."/>
            <person name="Paez-Espino D."/>
            <person name="Jungbluth S."/>
            <person name="Walsh D.A."/>
            <person name="Denef V.J."/>
            <person name="McMahon K.D."/>
            <person name="Konstantinidis K.T."/>
            <person name="Eloe-Fadrosh E.A."/>
            <person name="Kyrpides N.C."/>
            <person name="Woyke T."/>
        </authorList>
    </citation>
    <scope>NUCLEOTIDE SEQUENCE</scope>
    <source>
        <strain evidence="5">GVMAG-M-3300009180-1</strain>
    </source>
</reference>
<evidence type="ECO:0000256" key="2">
    <source>
        <dbReference type="ARBA" id="ARBA00022801"/>
    </source>
</evidence>
<name>A0A6C0F5W7_9ZZZZ</name>
<feature type="region of interest" description="Disordered" evidence="3">
    <location>
        <begin position="1"/>
        <end position="20"/>
    </location>
</feature>
<dbReference type="GO" id="GO:0006508">
    <property type="term" value="P:proteolysis"/>
    <property type="evidence" value="ECO:0007669"/>
    <property type="project" value="UniProtKB-KW"/>
</dbReference>
<dbReference type="GO" id="GO:0008234">
    <property type="term" value="F:cysteine-type peptidase activity"/>
    <property type="evidence" value="ECO:0007669"/>
    <property type="project" value="InterPro"/>
</dbReference>
<dbReference type="SUPFAM" id="SSF54001">
    <property type="entry name" value="Cysteine proteinases"/>
    <property type="match status" value="1"/>
</dbReference>
<sequence length="289" mass="33598">MTSYKKRNKHKKGGRATIKTRPNCNPAVVGHTVSDKSCLTKPLLSGINFGGNQSIRDVMKECDGDDVCVIGKIPDAELKEKIKNEAFVPKQPAEWSLNINEWLSDTDIVNVINQYMDGYKDFQFLGPSYIDFDYVEDGTCVEESLCKFSLSEYIKKGKTKIGIILNLDDHTKSGSHWVSLFIDVKRRFMFYFDSAGESIPKEVGVLIARIKQQAKQLHMRFRVYENSPFEHQYGGTECGMYSLFFLITMLTNKYEDKPFKNTKHIVNFFKRYRIPDKYMEKMRYEYFYS</sequence>
<evidence type="ECO:0000256" key="1">
    <source>
        <dbReference type="ARBA" id="ARBA00022670"/>
    </source>
</evidence>
<organism evidence="5">
    <name type="scientific">viral metagenome</name>
    <dbReference type="NCBI Taxonomy" id="1070528"/>
    <lineage>
        <taxon>unclassified sequences</taxon>
        <taxon>metagenomes</taxon>
        <taxon>organismal metagenomes</taxon>
    </lineage>
</organism>
<keyword evidence="2" id="KW-0378">Hydrolase</keyword>
<dbReference type="Pfam" id="PF02902">
    <property type="entry name" value="Peptidase_C48"/>
    <property type="match status" value="1"/>
</dbReference>
<feature type="compositionally biased region" description="Basic residues" evidence="3">
    <location>
        <begin position="1"/>
        <end position="14"/>
    </location>
</feature>
<dbReference type="EMBL" id="MN739017">
    <property type="protein sequence ID" value="QHT35310.1"/>
    <property type="molecule type" value="Genomic_DNA"/>
</dbReference>
<dbReference type="InterPro" id="IPR003653">
    <property type="entry name" value="Peptidase_C48_C"/>
</dbReference>
<feature type="domain" description="Ubiquitin-like protease family profile" evidence="4">
    <location>
        <begin position="163"/>
        <end position="273"/>
    </location>
</feature>
<proteinExistence type="predicted"/>
<protein>
    <recommendedName>
        <fullName evidence="4">Ubiquitin-like protease family profile domain-containing protein</fullName>
    </recommendedName>
</protein>
<dbReference type="AlphaFoldDB" id="A0A6C0F5W7"/>
<evidence type="ECO:0000259" key="4">
    <source>
        <dbReference type="Pfam" id="PF02902"/>
    </source>
</evidence>
<evidence type="ECO:0000256" key="3">
    <source>
        <dbReference type="SAM" id="MobiDB-lite"/>
    </source>
</evidence>
<dbReference type="Gene3D" id="3.40.395.10">
    <property type="entry name" value="Adenoviral Proteinase, Chain A"/>
    <property type="match status" value="1"/>
</dbReference>
<accession>A0A6C0F5W7</accession>
<keyword evidence="1" id="KW-0645">Protease</keyword>
<evidence type="ECO:0000313" key="5">
    <source>
        <dbReference type="EMBL" id="QHT35310.1"/>
    </source>
</evidence>